<dbReference type="Gene3D" id="3.30.559.30">
    <property type="entry name" value="Nonribosomal peptide synthetase, condensation domain"/>
    <property type="match status" value="7"/>
</dbReference>
<dbReference type="InterPro" id="IPR023213">
    <property type="entry name" value="CAT-like_dom_sf"/>
</dbReference>
<reference evidence="8" key="1">
    <citation type="submission" date="2018-09" db="EMBL/GenBank/DDBJ databases">
        <authorList>
            <person name="Livingstone P.G."/>
            <person name="Whitworth D.E."/>
        </authorList>
    </citation>
    <scope>NUCLEOTIDE SEQUENCE [LARGE SCALE GENOMIC DNA]</scope>
    <source>
        <strain evidence="8">CA040B</strain>
    </source>
</reference>
<dbReference type="InterPro" id="IPR025110">
    <property type="entry name" value="AMP-bd_C"/>
</dbReference>
<dbReference type="RefSeq" id="WP_120624540.1">
    <property type="nucleotide sequence ID" value="NZ_RAWG01000032.1"/>
</dbReference>
<feature type="domain" description="Carrier" evidence="6">
    <location>
        <begin position="5221"/>
        <end position="5296"/>
    </location>
</feature>
<dbReference type="Gene3D" id="1.10.1200.10">
    <property type="entry name" value="ACP-like"/>
    <property type="match status" value="7"/>
</dbReference>
<dbReference type="Pfam" id="PF00668">
    <property type="entry name" value="Condensation"/>
    <property type="match status" value="7"/>
</dbReference>
<dbReference type="SUPFAM" id="SSF52777">
    <property type="entry name" value="CoA-dependent acyltransferases"/>
    <property type="match status" value="14"/>
</dbReference>
<dbReference type="SMART" id="SM00824">
    <property type="entry name" value="PKS_TE"/>
    <property type="match status" value="1"/>
</dbReference>
<comment type="caution">
    <text evidence="7">The sequence shown here is derived from an EMBL/GenBank/DDBJ whole genome shotgun (WGS) entry which is preliminary data.</text>
</comment>
<comment type="similarity">
    <text evidence="2">Belongs to the ATP-dependent AMP-binding enzyme family.</text>
</comment>
<proteinExistence type="inferred from homology"/>
<dbReference type="Gene3D" id="3.30.559.10">
    <property type="entry name" value="Chloramphenicol acetyltransferase-like domain"/>
    <property type="match status" value="7"/>
</dbReference>
<evidence type="ECO:0000313" key="8">
    <source>
        <dbReference type="Proteomes" id="UP000273405"/>
    </source>
</evidence>
<evidence type="ECO:0000259" key="6">
    <source>
        <dbReference type="PROSITE" id="PS50075"/>
    </source>
</evidence>
<gene>
    <name evidence="7" type="ORF">D7X12_07305</name>
</gene>
<dbReference type="InterPro" id="IPR045851">
    <property type="entry name" value="AMP-bd_C_sf"/>
</dbReference>
<dbReference type="FunFam" id="3.40.50.980:FF:000001">
    <property type="entry name" value="Non-ribosomal peptide synthetase"/>
    <property type="match status" value="7"/>
</dbReference>
<dbReference type="GO" id="GO:0031177">
    <property type="term" value="F:phosphopantetheine binding"/>
    <property type="evidence" value="ECO:0007669"/>
    <property type="project" value="InterPro"/>
</dbReference>
<evidence type="ECO:0000313" key="7">
    <source>
        <dbReference type="EMBL" id="RKH45673.1"/>
    </source>
</evidence>
<dbReference type="InterPro" id="IPR020806">
    <property type="entry name" value="PKS_PP-bd"/>
</dbReference>
<dbReference type="GO" id="GO:0044550">
    <property type="term" value="P:secondary metabolite biosynthetic process"/>
    <property type="evidence" value="ECO:0007669"/>
    <property type="project" value="UniProtKB-ARBA"/>
</dbReference>
<feature type="domain" description="Carrier" evidence="6">
    <location>
        <begin position="2074"/>
        <end position="2149"/>
    </location>
</feature>
<dbReference type="CDD" id="cd05930">
    <property type="entry name" value="A_NRPS"/>
    <property type="match status" value="2"/>
</dbReference>
<dbReference type="PANTHER" id="PTHR45527:SF1">
    <property type="entry name" value="FATTY ACID SYNTHASE"/>
    <property type="match status" value="1"/>
</dbReference>
<evidence type="ECO:0000256" key="4">
    <source>
        <dbReference type="ARBA" id="ARBA00022553"/>
    </source>
</evidence>
<dbReference type="Pfam" id="PF00975">
    <property type="entry name" value="Thioesterase"/>
    <property type="match status" value="1"/>
</dbReference>
<dbReference type="FunFam" id="2.30.38.10:FF:000001">
    <property type="entry name" value="Non-ribosomal peptide synthetase PvdI"/>
    <property type="match status" value="7"/>
</dbReference>
<dbReference type="SUPFAM" id="SSF47336">
    <property type="entry name" value="ACP-like"/>
    <property type="match status" value="7"/>
</dbReference>
<sequence length="7688" mass="841144">MSSSDLSKRIANLSPEKRAELLKKLAAQKLATGNTGRGLLMARDRSAPAALSFAQQRLWFIDQLEPGSPLYNVPVAVRLEGALDVAVLERSLLEVVRRHESLRTTFHGGDTGPVQRFLDTPVLELERVEVTEGDASAREAEAWRRVAAGALRPFDLAKGPLMRGLLVRLGDLEHLLLVTMHHIVSDGWSLGVLVREVAVLYDAFARGQPSPLPELAVQYADFAAWQRDTLQGALLDKQLGYWREQLHGAPPALELTTDKPRPAARSLRGARHELQWSRGLMDALKALGQQEGATLFMVLLAGWQTLLSRYSGQDDVSVGSPMAGRTRSELEGLIGMFVNTLVLRTRFQADPSFQGLLRQVRETLVGATDNQDLPFERLVEALQPDRGLGRSPFFQVMFVLQNAPRGPVAVQGMKLHAMEVDTRTSKFDLLLQLAETEQGLRGYLEYDTDLFHAATLARMAEHLRVLLEGVAAHPALPVSRLPLMGDGERQQLVVEWNRTTAGYPREVSVHALFAAQARRTPDAVALKQAQDGRTLTYGVLDARANQLAHHLRGLGVTRGTRVGVYVERSFEMVVGLLAILKAGGAYVPVDRNYPAERIALLLEDAGVEVTLTQQALLDQLPASAGTPLCMDTAWEEMARQSETAPDVEVNGDDLAYVMFTSGSTGRPKGVCIPHRGITRLVLGNDFMRFGADEVWSQLAPVAFDASTLEVWGALLHGAKLVLAPPHAPTLEEVGTLLKQEGITTLWLTVALYEQMALHQAEALALPRQVLSGGDVMPVQRMREHVARLKPDMSLVAAYGPTENTTFSTTHALRQGSELEASVPIGRPIGNSTAYVLDAHGALTGIGIPGELYVGGEGIAWGYLNRPELTAERFVPHGFSTEPGARLYRTGDKARWKEDGTLEFLGRTDFQVKVRGFRIELGEVEAALTLHASVAEAVVVVRVVGADKQLVGYVVPKAGAPLDAMELKAHLRQRLPEYMVPAVFMVLDALPVSANGKVDRKVLPQPEAPRSEQEYEAPRTEVEAKLAAIWAEVLRVPRVGVHDSFFELGGHSLLATQVVSRVRTELGAELPLRALFEAPTVGALARRLEQASRPSLTAMRSTEGDPTRPLSFAQQRLWFIDQLEPGSPLYHVPLAVRLEGMLEVTALQAALDEVLRRHEALRTTFNVRDGAPEQIVHPPSAMSLEVVDLRDFDAGLREDEARRQVMTQGLRPFDLAQGPLVRAQLIRLDERDHLLAITMHHIVSDGWSLGVLVREVGASYAAFAQGQTPTLPELPVQYPDYAAWQRGWLQGDTLEREVDYWKQRLAGAPPVLEQPTDWPRPAVRGQSGAMHFFHWSPALTRGLKALAQREGASLYMVLLAGWQVLLSRYSGQDDVSVGSPIAGRTRSELEGLIGFFVNTLVLRARVEGDRSFRALLKQVRGTVLEAYEHQDVPFEKLVEALQPDRSLSHSPLFQTLLALQNVPQGDLRLPGLTLKPVVLESRTAKFDLSLFFVEEDEGLRGTLEYSTDLFKAVTVRRMVEHLRVLLEGALSRPEESVTRLPMSEVLEREQVLKAWNRTAAEYPRDESVHALFAAQARRTPDAVALKQAQDGRTLTYGVLDGRANQLAHHLRGLGVTRGTRVGVYVERSFEMVVGLLAILKAGGAYVPVDRNYPAERIALLLEDAGVEVTLTQQALLEKLPAGAGAPLCMDTAWEEMARQSETAPDVEVNGDDLAYVMFTSGSTGRPKGVCIPHRGITRLVLGNDFMRFGADEVWAQLAPVAFDASTLEVWGALLHGAKLVLAPPHALTLDEVGALLKQEGITALWLTAALYEQMALHQADALALTRQVLSGGDVLPVQRMREHVARLKPGMSLVAAYGPTENTTFSTTHALRQGSALEASVPIGRPIGNSTVYVLDAHGDTVGVGVPGELYVGGEGLAWGYLNRPELTAERFVPHGFSTEPGARLYRTGDKARWKEDGTLEFLGRTDFQVKVRGFRIEPGEIEAALLEHASVAEAAVVVRDVGGDKRLVAWLVAKPGQDLDPKAVEAALRQRLPEYMVPSAIGVLDALPLSANGKVDRKALPALDVPQSGVHYEAPRTKMEERLSAIWAEVLRVPRVGVKDDFFALGGHSLLATQVASRLRSELGVELPLRALFEARTLEALAQRLEEAVGVSSKGPRPVQGDAPRPLSFAQQRLWFIDQLEPGTSLYNVPVAVRLEGTLRQEVLEQALREIIRRHESLRTTFAETDAEAVQIIHPSTALPLEVKDLQGLGKGERGEAARRLLEQEMQNPFDLKQGPLVRARLWKLDAQEHVLVITMHHIVSDGWSVGVLVREVSALYAAFTQGRPSPLPELPVQYADYATWQRQELQGETLQREVDYWKQRLVGAPPVLELPTDRPRPAVRGNAGGTYRFQWPHALEQGLRGLGQREGASLYMVLLAGWQTLMARYSGQTDVSVGSPIAGRTRSEVEGLIGFFVNTLVLRAQVDGARSFRKLLGQVRETVLGAYEHQEVPFEKLVEALQPERSLSHTPLFQTMLAVQNMPMEEARLPGLVLKPLEMEGRTSKFDVSIFFTETPQGLSGAVEYSTELFEAGTIRRLVEHLRVLLEGVVAKPDEAVGRLPLLTEGERQQVLVTWNQTQAEYPRDATIPQLFEAQARKTPDAVAVISGKQRLTYREVEAKANQLAHRLRKLGVGPESRVGLCVERTADVVVGTLGILKAGGAYVPLDPSYPKERLGWLLEDAQGPALVAHSHLLESLPAFTAQAVCLDTDATLATESDRPLDTQVQPENVAYLIYTSGSTGRPKGVAVTHRNAVAFLAWAQETFEEEETKAVLAATSLNFDLSVFELFAPLVRGGSVVVVRNALHLAEEKVEAEVTLINTVPSAMAQLVRLGAVPPSVRVVNLAGEALPETLAKQVYGVSTVRKLFNLYGPSEDTTYSTWSLVGREEVPNIGRPLTNTRAYVLDAYLQPVPVGVAGELYLAGEGQARGYLLRPELTAEKFLPELHGPSGSRMYRTGDRVRYRADGVLEYLGRVDFQVKVRGFRIELGEVESALRQQDAVKDAVVVAKGEGAEKRLVAYVAAKADATLEAEALKATLRQRLPEYMVPGTVVVLEALPLNANGKVDRKALPEPEAPQAGSAYEAPRTALESQLAAIWAEVLRIPQVGVKDNFFALGGHSLLATQVVSRIRVEVGVELPLRALFEAPTLQALAQRVEKASGSRTPAPRHIPEDTGLPLSFAQQRLWFIDQLEPGTALYNMPVAVRLEGDLDSAALEQALREVVRRHDSLRTTFEEQSGQAIQVIHPDLTLELARVDLRNADASQREAEARRCIDQEMMRPFDLVRGPLIRARLFTLGEREHVLVITMHHIVSDGWSLSVLVREMGALYAAFSTGRPSPLPELPVQYARYAAWQRSWLQGDALARQVGYWKQKLAGAPPMLELPTDRPRPSERSITGATHAFPLSRPLVEGLKSLAHREGASLYMVLLAGWQTLMARYSGQDDVSVGSPIAGRTRSELEGLIGFFVNTLVLRAQVDGALPFRKLLGQVRETVLEAYEHQEVPFEKLVEALQPERSLSHTPLFQTMLTLQNVPMGELRLPGLALKPVDLESPIAKFDLSVTLMETPRGMTGVLEYSTALFDAGTVQRMALHLTTLLEGLVAHPTERVARLPLLSAEERAQVVSTWNDTRVSVPWDGCFHECVETQARVAPGRLAVLDGTVRLDFEALNARANQLAHWLRERGVGPEVRVALFLERSVDLVVAALGVMKAGGAYVPLDPAWPSERLGWLAKDCGARWVLTQRKLARALPEGLETLCLDDVAAREALERQSRDNPVRLSLPTHLAYVIYTSGSTGRPKGVMVQHASMMNLRAALRIRVFAGIAEPVRVSFNAPLAFDASVQQLVQLADGHALCIVPADVREDVARTAAWLEEQEVDVLDCTPAHLRLLLDEGLGTRRPMRVLVGGEAVDEALWARLAALPGLKAFNVYGPTECTVDVTARAIAMDTARPVLGRPLANIQAYVLDPELQPVPVGVPGELYLGGEGLARGYLERPELSAERFVPDSLGSQPGGRLYRTGDRVRWLASGELEYLGRLDFQVKLRGFRIELGEVETALSQQPGVSEAVVLVRGDGADKRLVGYVVAKEGHALEADTLRSGLRQGMPEYMVPAALVVLEALPLNANGKVDRKALPEPEAPRAGSTYEAPRTEVEGKLAAIWAEVLRVERVGVKDNFFALGGHSLLATQVVSRIRTQLGHEMPLRLLFEAPTVEALALRLSEAGRSGVPALVARSRLVSAPLSVPLSFAQQRLWLIDQLEPGSPLYNVPVAVRLEGDLDAGALERALHEVVRRHEALRTTFSEEGGQPVQRIHDVVDAPLTSVDLVSFGAARETEARRRVALELAWPFDLKQGPLLRALLLRLDAREHVLVVTMHHAVSDGWSVSVLIREVVALYDALTRGQPWTLPELPVQYADYAVWQRDWLRGEALQREVDYWKRQLVGAPPVLELPTDRPRPAMRGNAGATRGFLLSPELSQGLKDLAQQEGASLFMVLLAGWQALLARYSGQEDLSVGSPIAGRTRSELEGLIGFFVNTLVLRAQVDGARSFRKLLGQVRETVLGAYEHQEVPFEKLVEALQPERSLSHTPLFQTMLAVQNMPMEEARLAGLVLKPVELSAGTSKFDVSVFFTETPQGLSGGMEYSTELFEAGTIQRMVEHLRVLLEGVVAKPDEAVGRLPLLTEGERQQVLVTWNQTQAEYPRDATIPQLFEAQARKTPEAIAVVSGKQRLTYREVEAKANQLAHRLRKLGVGPESRVGLCVERTVDVVVGTLGILKAGGAYVPLDPSYPRERLGWLLEDAQGPALVAHSHLLESLPAFTAQAVCLDRDEALAEEPTSPVSVGVQPENVAYLIYTSGSTGRPKGVAVTHRNAVAFLTWAQETFEEGETKAVLAATSLNFDLSVFELFAPLVRGGSVVVVRNALQLAEAPLEAEVTLINTVPSAMAQLVRLGAVPPSVRVVNLAGEALPETLAKQVYGVPSVRKLYNLYGPSEDTTYSTWSLVGREEVPNIGRPLANTRAYVLDAYLQPVPVGVAGELYLAGEGQARGYLLRPDLTAEKFLPEVHGPAGSRMYRTGDRVRYRADGVLEYLGRVDFQVKVRGFRIELGEVESALRQQDAVKDAVVVARGEGAEKRLVAYVAAKAGVTLEAEPLKANLRQRLPEYMVPGTVVVLEALPLNANGKVDRKALPEPEAPQSGSTYEAPRTQLESQLAAIWAEVLRVPQVGVRDNFFALGGHSLLATQVVSRIRVEVGVELPLRALFEAPTLQALAQRVEKASGSRTPAPRHIPEDTGLPLSFAQQRLWFIDQLEPGTALYNMPVAVRLEGDLDSAALEQALREVVRRHDSLRTTFEEQSGQAIQVIHPDLTLELARVDLRNVDASQREAEARRQIEQEMMRPFDLVRGPLIRARLFTLGEREHVLVITMHHIVSDGWSLGVLVREMGALYAAFSTGRPSPLPELPVQYARYAAWQRGWLQGDALARQVGYWKQKLAGAPPMLELPTDRPRPSVQSITGATYAFPLSRPLVEGLKSLAHREGASLFIVLLAGWQVLLSRYSGQTDLSVGAPIAGRTRSELEGLIGFFVNTLVLRTNVDGRASFRDLLAQVRETVLEAYEHQEVPFEKLVEALQPERSLSHTPLFQTMLTLQNVPMGELRLPGLALKPVDLESPIAKFDLSVTLMETPRGMTGVLEYSTALFDAGTVQRMALHLTTLLEGLVAHPTERVARLPLLSAEERAQVVSTWNDTRVFVPWEGCFHECVETQARVAPGRLAVLDGTVRLDFEALNARANQLAHWLRQRGVGPEVRVALFLERSVDLVVAALGVMKAGGAYVPLDPAWPSERLGWLAKDCGARWVLTQRKLAGALPEGLETLCLDDAGAREALERQSRDNPVRLSLPTHLAYVIYTSGSTGRPKGVMVQHASMMNLRAAHKVTTLAGITEPVRVGFNAPLAFDASVQQLVQLADGHTLCVVPADVREDVARTAAWLEEQEVDVLDSTPAHLRLLLDEGLGTRRPMRVLVGGEAVDEALWTRLAALPGSKAFNVYGPTECTVDVTARAIAMDTARPVLGRPLANMQAYVLDPELQPVPVGVPGELYVGGAGLARGYLERPELSAERFVPDGLGPQPGGRLYRTGDRVRWLASGELEYLGRLDFQVKLRGFRIELGEVETALAQQPGVSEAVVLVRGEGGDKRLVGYVVAKEGHALDVDTLRSGLRQGMPEYMVPAALVVLEALPLNANGKVDRKTLPEPEAPRAGSTYEAPRTEVEGKLAAIWAEVLRVERVGVKDNFFALGGHSLLATQVVSRIRTQLGHEMPLRLLFEAPTVEALASRLSQVGRSGGPALVARSRPASVPLSFAQQRLWFIDQLEPGTALYNMPVAVRLEGELNTPALAQALGEVVRRHEALRTTFAVGNAEPVQRISSAGAFSLTTEDLSTTSAEARERTVRRRVEQEVLRPFDLEHGPLFRALVLKLDAREHVLVVTMHHIVSDGWSLSVLVREVGMLYAAFVQGQPSPLPELPVQYADYAAWQRGWLQGATLQREVDYWKRKLSGAPQVLELPTDRPRPAVRGNAGATLGFTLPRELAGKLRSLAQREGASLYMVLLAGWQVLLSKYSGQDDISVGSPIAGRTRREVEGLIGFFVNTLVLRAQVDAARSFQQLLGQVRETVLEAQEHQDVPFEKLVEALQPERSRGHTPLFQTLLALQNLPVGEAQLPGLTLKPVELEGGTSKFDLSVFFVETPDGLSGVLEYSTDLFEAATVRRMADHLRVLLESVLEHPEAPVSRLSMLDVTERRQVVEDRNRTAVQYPRTTSVHARFEAQAGKTPDAVALKLAEGEGTLTYAALDAKANQLAHHLRTLGVKRGTRVGVYVERSFDMVVGLLAILKAGGAYVPVDRNYPAERIAMLLEDAGVGVTLTQQSLLAKLPASAGTPLCVDTAWDDLRRHPETATGVEVDGDDLAYVMFTSGSTGRPKGVCIPHRGITRLVLGNDFMRFSAEEVWLQLAPVAFDAATLEVWGALLHGAKLVLAPPHALTLEEVGALLTKERISALWLTAALYEQMALHQAEALAGVEQVLAGGDVLPAQRVREHLKRLPEGAVLVNGYGPTENTTFSTTHTLTRHSAVETAVPIGRPLGNSTAYVLDPHGDAVGVGVPGELYVGGEGLAWGYLDRPDLTAERFVPHGFSTEPGARLYRTGDKARWKEDGTLEFLGRTDFQVKVRGFRIEPGEIEAALLEHASVAEAAVVVRDVGGDKRLVAYVVSKPGQDLDPKAVEASLRQRLPEYMVPSALGVLNALPLSANGKVDRKALPALEVSATQAEDFLAPRDELESQLATVWEEVLGVQPVGVRTSFFALGGHSLLAVRMVAVLRERLGRHVPLAALFQHPTVEALAKLLRDEAGAWSPLVPLEQGDAGRRPLFLVHPGGGNVLAYPELARRLGPGQPVIGIQARGLQAGQSVVETVEEMAALYLGAIRAEQPEGPYLLAGWSLGGVIAYEMARQLRAQGQAVGLLALVDAFVPGVQAPSDEARTEDPDGRVRVAFAQTVAQAFSLTLPVSDEALARLDDEAMLGMLLTLGVQARLLEEATGREQLRALFRVYQANLRAMDRYVPGPYEGPALLLAATEATPTTGVPRHRGWAPWVRGGLDVRDVAGGHHQLMQEPYVQHVAALLREALEDKS</sequence>
<dbReference type="InterPro" id="IPR001242">
    <property type="entry name" value="Condensation_dom"/>
</dbReference>
<dbReference type="GO" id="GO:0043041">
    <property type="term" value="P:amino acid activation for nonribosomal peptide biosynthetic process"/>
    <property type="evidence" value="ECO:0007669"/>
    <property type="project" value="TreeGrafter"/>
</dbReference>
<dbReference type="InterPro" id="IPR000873">
    <property type="entry name" value="AMP-dep_synth/lig_dom"/>
</dbReference>
<dbReference type="InterPro" id="IPR006162">
    <property type="entry name" value="Ppantetheine_attach_site"/>
</dbReference>
<dbReference type="InterPro" id="IPR020845">
    <property type="entry name" value="AMP-binding_CS"/>
</dbReference>
<keyword evidence="8" id="KW-1185">Reference proteome</keyword>
<dbReference type="FunFam" id="1.10.1200.10:FF:000016">
    <property type="entry name" value="Non-ribosomal peptide synthase"/>
    <property type="match status" value="2"/>
</dbReference>
<evidence type="ECO:0000256" key="3">
    <source>
        <dbReference type="ARBA" id="ARBA00022450"/>
    </source>
</evidence>
<dbReference type="Pfam" id="PF00501">
    <property type="entry name" value="AMP-binding"/>
    <property type="match status" value="7"/>
</dbReference>
<dbReference type="FunFam" id="3.30.559.30:FF:000001">
    <property type="entry name" value="Non-ribosomal peptide synthetase"/>
    <property type="match status" value="1"/>
</dbReference>
<dbReference type="PANTHER" id="PTHR45527">
    <property type="entry name" value="NONRIBOSOMAL PEPTIDE SYNTHETASE"/>
    <property type="match status" value="1"/>
</dbReference>
<keyword evidence="3" id="KW-0596">Phosphopantetheine</keyword>
<feature type="domain" description="Carrier" evidence="6">
    <location>
        <begin position="4173"/>
        <end position="4248"/>
    </location>
</feature>
<dbReference type="GO" id="GO:0005829">
    <property type="term" value="C:cytosol"/>
    <property type="evidence" value="ECO:0007669"/>
    <property type="project" value="TreeGrafter"/>
</dbReference>
<evidence type="ECO:0000256" key="2">
    <source>
        <dbReference type="ARBA" id="ARBA00006432"/>
    </source>
</evidence>
<dbReference type="FunFam" id="3.30.559.10:FF:000012">
    <property type="entry name" value="Non-ribosomal peptide synthetase"/>
    <property type="match status" value="7"/>
</dbReference>
<dbReference type="Gene3D" id="2.30.38.10">
    <property type="entry name" value="Luciferase, Domain 3"/>
    <property type="match status" value="7"/>
</dbReference>
<feature type="domain" description="Carrier" evidence="6">
    <location>
        <begin position="1016"/>
        <end position="1091"/>
    </location>
</feature>
<evidence type="ECO:0000256" key="5">
    <source>
        <dbReference type="SAM" id="MobiDB-lite"/>
    </source>
</evidence>
<protein>
    <submittedName>
        <fullName evidence="7">Non-ribosomal peptide synthetase</fullName>
    </submittedName>
</protein>
<name>A0A3A8NNQ0_9BACT</name>
<feature type="domain" description="Carrier" evidence="6">
    <location>
        <begin position="7334"/>
        <end position="7409"/>
    </location>
</feature>
<organism evidence="7 8">
    <name type="scientific">Corallococcus sicarius</name>
    <dbReference type="NCBI Taxonomy" id="2316726"/>
    <lineage>
        <taxon>Bacteria</taxon>
        <taxon>Pseudomonadati</taxon>
        <taxon>Myxococcota</taxon>
        <taxon>Myxococcia</taxon>
        <taxon>Myxococcales</taxon>
        <taxon>Cystobacterineae</taxon>
        <taxon>Myxococcaceae</taxon>
        <taxon>Corallococcus</taxon>
    </lineage>
</organism>
<dbReference type="InterPro" id="IPR009081">
    <property type="entry name" value="PP-bd_ACP"/>
</dbReference>
<dbReference type="SUPFAM" id="SSF56801">
    <property type="entry name" value="Acetyl-CoA synthetase-like"/>
    <property type="match status" value="7"/>
</dbReference>
<dbReference type="PROSITE" id="PS00012">
    <property type="entry name" value="PHOSPHOPANTETHEINE"/>
    <property type="match status" value="6"/>
</dbReference>
<dbReference type="OrthoDB" id="5349841at2"/>
<dbReference type="GO" id="GO:0003824">
    <property type="term" value="F:catalytic activity"/>
    <property type="evidence" value="ECO:0007669"/>
    <property type="project" value="InterPro"/>
</dbReference>
<dbReference type="InterPro" id="IPR036736">
    <property type="entry name" value="ACP-like_sf"/>
</dbReference>
<dbReference type="InterPro" id="IPR001031">
    <property type="entry name" value="Thioesterase"/>
</dbReference>
<dbReference type="NCBIfam" id="NF004282">
    <property type="entry name" value="PRK05691.1"/>
    <property type="match status" value="8"/>
</dbReference>
<keyword evidence="4" id="KW-0597">Phosphoprotein</keyword>
<dbReference type="Pfam" id="PF00550">
    <property type="entry name" value="PP-binding"/>
    <property type="match status" value="7"/>
</dbReference>
<dbReference type="Gene3D" id="3.30.300.30">
    <property type="match status" value="7"/>
</dbReference>
<feature type="domain" description="Carrier" evidence="6">
    <location>
        <begin position="6275"/>
        <end position="6350"/>
    </location>
</feature>
<dbReference type="Gene3D" id="3.40.50.1820">
    <property type="entry name" value="alpha/beta hydrolase"/>
    <property type="match status" value="1"/>
</dbReference>
<dbReference type="Gene3D" id="3.40.50.980">
    <property type="match status" value="14"/>
</dbReference>
<dbReference type="InterPro" id="IPR029058">
    <property type="entry name" value="AB_hydrolase_fold"/>
</dbReference>
<accession>A0A3A8NNQ0</accession>
<dbReference type="InterPro" id="IPR020802">
    <property type="entry name" value="TesA-like"/>
</dbReference>
<dbReference type="PROSITE" id="PS00455">
    <property type="entry name" value="AMP_BINDING"/>
    <property type="match status" value="7"/>
</dbReference>
<dbReference type="InterPro" id="IPR010071">
    <property type="entry name" value="AA_adenyl_dom"/>
</dbReference>
<dbReference type="CDD" id="cd19531">
    <property type="entry name" value="LCL_NRPS-like"/>
    <property type="match status" value="7"/>
</dbReference>
<dbReference type="FunFam" id="1.10.1200.10:FF:000005">
    <property type="entry name" value="Nonribosomal peptide synthetase 1"/>
    <property type="match status" value="5"/>
</dbReference>
<dbReference type="FunFam" id="3.40.50.12780:FF:000012">
    <property type="entry name" value="Non-ribosomal peptide synthetase"/>
    <property type="match status" value="6"/>
</dbReference>
<feature type="domain" description="Carrier" evidence="6">
    <location>
        <begin position="3119"/>
        <end position="3194"/>
    </location>
</feature>
<dbReference type="Proteomes" id="UP000273405">
    <property type="component" value="Unassembled WGS sequence"/>
</dbReference>
<dbReference type="SMART" id="SM00823">
    <property type="entry name" value="PKS_PP"/>
    <property type="match status" value="7"/>
</dbReference>
<dbReference type="EMBL" id="RAWG01000032">
    <property type="protein sequence ID" value="RKH45673.1"/>
    <property type="molecule type" value="Genomic_DNA"/>
</dbReference>
<dbReference type="SUPFAM" id="SSF53474">
    <property type="entry name" value="alpha/beta-Hydrolases"/>
    <property type="match status" value="1"/>
</dbReference>
<dbReference type="Pfam" id="PF13193">
    <property type="entry name" value="AMP-binding_C"/>
    <property type="match status" value="7"/>
</dbReference>
<dbReference type="FunFam" id="3.30.300.30:FF:000010">
    <property type="entry name" value="Enterobactin synthetase component F"/>
    <property type="match status" value="7"/>
</dbReference>
<dbReference type="NCBIfam" id="TIGR01733">
    <property type="entry name" value="AA-adenyl-dom"/>
    <property type="match status" value="7"/>
</dbReference>
<feature type="region of interest" description="Disordered" evidence="5">
    <location>
        <begin position="5202"/>
        <end position="5221"/>
    </location>
</feature>
<evidence type="ECO:0000256" key="1">
    <source>
        <dbReference type="ARBA" id="ARBA00001957"/>
    </source>
</evidence>
<comment type="cofactor">
    <cofactor evidence="1">
        <name>pantetheine 4'-phosphate</name>
        <dbReference type="ChEBI" id="CHEBI:47942"/>
    </cofactor>
</comment>
<dbReference type="CDD" id="cd12117">
    <property type="entry name" value="A_NRPS_Srf_like"/>
    <property type="match status" value="3"/>
</dbReference>
<dbReference type="NCBIfam" id="NF003417">
    <property type="entry name" value="PRK04813.1"/>
    <property type="match status" value="7"/>
</dbReference>
<dbReference type="GO" id="GO:0072330">
    <property type="term" value="P:monocarboxylic acid biosynthetic process"/>
    <property type="evidence" value="ECO:0007669"/>
    <property type="project" value="UniProtKB-ARBA"/>
</dbReference>
<dbReference type="PROSITE" id="PS50075">
    <property type="entry name" value="CARRIER"/>
    <property type="match status" value="7"/>
</dbReference>